<feature type="compositionally biased region" description="Basic residues" evidence="8">
    <location>
        <begin position="1"/>
        <end position="13"/>
    </location>
</feature>
<keyword evidence="3" id="KW-0479">Metal-binding</keyword>
<keyword evidence="7" id="KW-0539">Nucleus</keyword>
<name>A0AAU9IE30_9CILI</name>
<keyword evidence="5" id="KW-0863">Zinc-finger</keyword>
<dbReference type="Pfam" id="PF06524">
    <property type="entry name" value="NOA36"/>
    <property type="match status" value="1"/>
</dbReference>
<feature type="region of interest" description="Disordered" evidence="8">
    <location>
        <begin position="243"/>
        <end position="262"/>
    </location>
</feature>
<accession>A0AAU9IE30</accession>
<keyword evidence="10" id="KW-1185">Reference proteome</keyword>
<dbReference type="AlphaFoldDB" id="A0AAU9IE30"/>
<dbReference type="GO" id="GO:0005730">
    <property type="term" value="C:nucleolus"/>
    <property type="evidence" value="ECO:0007669"/>
    <property type="project" value="UniProtKB-SubCell"/>
</dbReference>
<dbReference type="InterPro" id="IPR010531">
    <property type="entry name" value="NOA36"/>
</dbReference>
<evidence type="ECO:0000256" key="8">
    <source>
        <dbReference type="SAM" id="MobiDB-lite"/>
    </source>
</evidence>
<dbReference type="PANTHER" id="PTHR13214">
    <property type="entry name" value="ZINC FINGER PROTEIN 330"/>
    <property type="match status" value="1"/>
</dbReference>
<sequence length="262" mass="29958">MVNKKSGQRKKAEKQRERQKQIGLGRINTLELHDHPSNADMECRDCLTRQKNRSFCYFCSSLPKNIMCGACGKIKCIPGSSDCVIKHPGVNATGLGIVGAICDFCETWICHSKRCLQSHACSCPLRDGENPVVCIECQRSVWGHGGKMYLCPTCDQWLCEDDHFEHQASCQHLETETFKCVSCSKFGTYSCLRCKVSYCDDHVKSNVYKNTEEGYPCKKCGYRLRDTKDLSMSVKTHEFGRQGYEDEEYSDEDYYDEEEKSY</sequence>
<evidence type="ECO:0000256" key="3">
    <source>
        <dbReference type="ARBA" id="ARBA00022723"/>
    </source>
</evidence>
<protein>
    <recommendedName>
        <fullName evidence="11">Zinc finger protein</fullName>
    </recommendedName>
</protein>
<comment type="caution">
    <text evidence="9">The sequence shown here is derived from an EMBL/GenBank/DDBJ whole genome shotgun (WGS) entry which is preliminary data.</text>
</comment>
<evidence type="ECO:0000256" key="2">
    <source>
        <dbReference type="ARBA" id="ARBA00007212"/>
    </source>
</evidence>
<keyword evidence="6" id="KW-0862">Zinc</keyword>
<comment type="subcellular location">
    <subcellularLocation>
        <location evidence="1">Nucleus</location>
        <location evidence="1">Nucleolus</location>
    </subcellularLocation>
</comment>
<keyword evidence="4" id="KW-0677">Repeat</keyword>
<proteinExistence type="inferred from homology"/>
<reference evidence="9" key="1">
    <citation type="submission" date="2021-09" db="EMBL/GenBank/DDBJ databases">
        <authorList>
            <consortium name="AG Swart"/>
            <person name="Singh M."/>
            <person name="Singh A."/>
            <person name="Seah K."/>
            <person name="Emmerich C."/>
        </authorList>
    </citation>
    <scope>NUCLEOTIDE SEQUENCE</scope>
    <source>
        <strain evidence="9">ATCC30299</strain>
    </source>
</reference>
<dbReference type="GO" id="GO:0008270">
    <property type="term" value="F:zinc ion binding"/>
    <property type="evidence" value="ECO:0007669"/>
    <property type="project" value="UniProtKB-KW"/>
</dbReference>
<evidence type="ECO:0000313" key="9">
    <source>
        <dbReference type="EMBL" id="CAG9312150.1"/>
    </source>
</evidence>
<evidence type="ECO:0000256" key="6">
    <source>
        <dbReference type="ARBA" id="ARBA00022833"/>
    </source>
</evidence>
<evidence type="ECO:0000256" key="5">
    <source>
        <dbReference type="ARBA" id="ARBA00022771"/>
    </source>
</evidence>
<evidence type="ECO:0000256" key="7">
    <source>
        <dbReference type="ARBA" id="ARBA00023242"/>
    </source>
</evidence>
<evidence type="ECO:0000256" key="1">
    <source>
        <dbReference type="ARBA" id="ARBA00004604"/>
    </source>
</evidence>
<dbReference type="PANTHER" id="PTHR13214:SF1">
    <property type="entry name" value="ZINC FINGER PROTEIN 330"/>
    <property type="match status" value="1"/>
</dbReference>
<feature type="compositionally biased region" description="Acidic residues" evidence="8">
    <location>
        <begin position="245"/>
        <end position="262"/>
    </location>
</feature>
<gene>
    <name evidence="9" type="ORF">BSTOLATCC_MIC5398</name>
</gene>
<evidence type="ECO:0008006" key="11">
    <source>
        <dbReference type="Google" id="ProtNLM"/>
    </source>
</evidence>
<feature type="region of interest" description="Disordered" evidence="8">
    <location>
        <begin position="1"/>
        <end position="20"/>
    </location>
</feature>
<evidence type="ECO:0000256" key="4">
    <source>
        <dbReference type="ARBA" id="ARBA00022737"/>
    </source>
</evidence>
<organism evidence="9 10">
    <name type="scientific">Blepharisma stoltei</name>
    <dbReference type="NCBI Taxonomy" id="1481888"/>
    <lineage>
        <taxon>Eukaryota</taxon>
        <taxon>Sar</taxon>
        <taxon>Alveolata</taxon>
        <taxon>Ciliophora</taxon>
        <taxon>Postciliodesmatophora</taxon>
        <taxon>Heterotrichea</taxon>
        <taxon>Heterotrichida</taxon>
        <taxon>Blepharismidae</taxon>
        <taxon>Blepharisma</taxon>
    </lineage>
</organism>
<dbReference type="EMBL" id="CAJZBQ010000005">
    <property type="protein sequence ID" value="CAG9312150.1"/>
    <property type="molecule type" value="Genomic_DNA"/>
</dbReference>
<comment type="similarity">
    <text evidence="2">Belongs to the NOA36 family.</text>
</comment>
<evidence type="ECO:0000313" key="10">
    <source>
        <dbReference type="Proteomes" id="UP001162131"/>
    </source>
</evidence>
<dbReference type="Proteomes" id="UP001162131">
    <property type="component" value="Unassembled WGS sequence"/>
</dbReference>